<keyword evidence="3" id="KW-1185">Reference proteome</keyword>
<dbReference type="PANTHER" id="PTHR48207:SF3">
    <property type="entry name" value="SUCCINATE--HYDROXYMETHYLGLUTARATE COA-TRANSFERASE"/>
    <property type="match status" value="1"/>
</dbReference>
<reference evidence="2 3" key="1">
    <citation type="submission" date="2015-09" db="EMBL/GenBank/DDBJ databases">
        <title>Draft genome sequence of Kouleothrix aurantiaca JCM 19913.</title>
        <authorList>
            <person name="Hemp J."/>
        </authorList>
    </citation>
    <scope>NUCLEOTIDE SEQUENCE [LARGE SCALE GENOMIC DNA]</scope>
    <source>
        <strain evidence="2 3">COM-B</strain>
    </source>
</reference>
<dbReference type="Gene3D" id="3.40.50.10540">
    <property type="entry name" value="Crotonobetainyl-coa:carnitine coa-transferase, domain 1"/>
    <property type="match status" value="1"/>
</dbReference>
<organism evidence="2 3">
    <name type="scientific">Kouleothrix aurantiaca</name>
    <dbReference type="NCBI Taxonomy" id="186479"/>
    <lineage>
        <taxon>Bacteria</taxon>
        <taxon>Bacillati</taxon>
        <taxon>Chloroflexota</taxon>
        <taxon>Chloroflexia</taxon>
        <taxon>Chloroflexales</taxon>
        <taxon>Roseiflexineae</taxon>
        <taxon>Roseiflexaceae</taxon>
        <taxon>Kouleothrix</taxon>
    </lineage>
</organism>
<keyword evidence="1" id="KW-0808">Transferase</keyword>
<sequence length="164" mass="17991">MGYPAYYTAYGGQPPARTGASNAVIAPYGPFACGDGKTIFLGIQNSREWARFCAEVLGQPALASDPRFATNPLRLANRAALHAIIEARFATLSAAEVVALLERVGVANARLNSVQEFWDHPQLAARNRWRTVETEVGEVAALLRLDELQTLRVRVVGMLRRRGR</sequence>
<proteinExistence type="predicted"/>
<protein>
    <submittedName>
        <fullName evidence="2">Uncharacterized protein</fullName>
    </submittedName>
</protein>
<gene>
    <name evidence="2" type="ORF">SE17_33280</name>
</gene>
<dbReference type="Proteomes" id="UP000050509">
    <property type="component" value="Unassembled WGS sequence"/>
</dbReference>
<evidence type="ECO:0000256" key="1">
    <source>
        <dbReference type="ARBA" id="ARBA00022679"/>
    </source>
</evidence>
<dbReference type="SUPFAM" id="SSF89796">
    <property type="entry name" value="CoA-transferase family III (CaiB/BaiF)"/>
    <property type="match status" value="1"/>
</dbReference>
<dbReference type="Gene3D" id="3.30.1540.10">
    <property type="entry name" value="formyl-coa transferase, domain 3"/>
    <property type="match status" value="1"/>
</dbReference>
<dbReference type="EMBL" id="LJCR01002043">
    <property type="protein sequence ID" value="KPV49327.1"/>
    <property type="molecule type" value="Genomic_DNA"/>
</dbReference>
<comment type="caution">
    <text evidence="2">The sequence shown here is derived from an EMBL/GenBank/DDBJ whole genome shotgun (WGS) entry which is preliminary data.</text>
</comment>
<accession>A0A0P9CTF1</accession>
<dbReference type="InterPro" id="IPR044855">
    <property type="entry name" value="CoA-Trfase_III_dom3_sf"/>
</dbReference>
<dbReference type="InterPro" id="IPR003673">
    <property type="entry name" value="CoA-Trfase_fam_III"/>
</dbReference>
<dbReference type="Pfam" id="PF02515">
    <property type="entry name" value="CoA_transf_3"/>
    <property type="match status" value="1"/>
</dbReference>
<dbReference type="GO" id="GO:0008410">
    <property type="term" value="F:CoA-transferase activity"/>
    <property type="evidence" value="ECO:0007669"/>
    <property type="project" value="TreeGrafter"/>
</dbReference>
<dbReference type="InterPro" id="IPR023606">
    <property type="entry name" value="CoA-Trfase_III_dom_1_sf"/>
</dbReference>
<dbReference type="PANTHER" id="PTHR48207">
    <property type="entry name" value="SUCCINATE--HYDROXYMETHYLGLUTARATE COA-TRANSFERASE"/>
    <property type="match status" value="1"/>
</dbReference>
<dbReference type="AlphaFoldDB" id="A0A0P9CTF1"/>
<name>A0A0P9CTF1_9CHLR</name>
<evidence type="ECO:0000313" key="2">
    <source>
        <dbReference type="EMBL" id="KPV49327.1"/>
    </source>
</evidence>
<feature type="non-terminal residue" evidence="2">
    <location>
        <position position="1"/>
    </location>
</feature>
<dbReference type="InterPro" id="IPR050483">
    <property type="entry name" value="CoA-transferase_III_domain"/>
</dbReference>
<evidence type="ECO:0000313" key="3">
    <source>
        <dbReference type="Proteomes" id="UP000050509"/>
    </source>
</evidence>